<dbReference type="PROSITE" id="PS00530">
    <property type="entry name" value="RNASE_T2_1"/>
    <property type="match status" value="1"/>
</dbReference>
<reference evidence="5" key="1">
    <citation type="journal article" date="2019" name="Int. J. Syst. Evol. Microbiol.">
        <title>The Global Catalogue of Microorganisms (GCM) 10K type strain sequencing project: providing services to taxonomists for standard genome sequencing and annotation.</title>
        <authorList>
            <consortium name="The Broad Institute Genomics Platform"/>
            <consortium name="The Broad Institute Genome Sequencing Center for Infectious Disease"/>
            <person name="Wu L."/>
            <person name="Ma J."/>
        </authorList>
    </citation>
    <scope>NUCLEOTIDE SEQUENCE [LARGE SCALE GENOMIC DNA]</scope>
    <source>
        <strain evidence="5">JCM 3369</strain>
    </source>
</reference>
<dbReference type="EMBL" id="JBHUFA010000004">
    <property type="protein sequence ID" value="MFD1696333.1"/>
    <property type="molecule type" value="Genomic_DNA"/>
</dbReference>
<dbReference type="RefSeq" id="WP_149892775.1">
    <property type="nucleotide sequence ID" value="NZ_JBHUFA010000004.1"/>
</dbReference>
<organism evidence="4 5">
    <name type="scientific">Roseibium aestuarii</name>
    <dbReference type="NCBI Taxonomy" id="2600299"/>
    <lineage>
        <taxon>Bacteria</taxon>
        <taxon>Pseudomonadati</taxon>
        <taxon>Pseudomonadota</taxon>
        <taxon>Alphaproteobacteria</taxon>
        <taxon>Hyphomicrobiales</taxon>
        <taxon>Stappiaceae</taxon>
        <taxon>Roseibium</taxon>
    </lineage>
</organism>
<proteinExistence type="inferred from homology"/>
<dbReference type="Proteomes" id="UP001597327">
    <property type="component" value="Unassembled WGS sequence"/>
</dbReference>
<evidence type="ECO:0000313" key="4">
    <source>
        <dbReference type="EMBL" id="MFD1696333.1"/>
    </source>
</evidence>
<dbReference type="InterPro" id="IPR001568">
    <property type="entry name" value="RNase_T2-like"/>
</dbReference>
<comment type="caution">
    <text evidence="4">The sequence shown here is derived from an EMBL/GenBank/DDBJ whole genome shotgun (WGS) entry which is preliminary data.</text>
</comment>
<dbReference type="PANTHER" id="PTHR11240:SF22">
    <property type="entry name" value="RIBONUCLEASE T2"/>
    <property type="match status" value="1"/>
</dbReference>
<dbReference type="Gene3D" id="3.90.730.10">
    <property type="entry name" value="Ribonuclease T2-like"/>
    <property type="match status" value="1"/>
</dbReference>
<dbReference type="InterPro" id="IPR018188">
    <property type="entry name" value="RNase_T2_His_AS_1"/>
</dbReference>
<sequence>MRSRPAPFALPLLLATVLSVIVAGAPASAQLRKEGTLRAARACEALQSLKRSTNPGAVRLTPGQVYALKGLNKAGGDHALVIVPGAPQAEERWVALSCFEAAGTASSAKPRPAAPERPAAQTRPARTNATGSTENLLALSWLPAFCEGRSGTRECRLLNTGKLRDPARQLSLHGLWPQPREREYCRVDTGLQAVDGRSDWERLPEPEIDRETAASLARAMPGTRSALHRHEWIKHGTCYQAKGGADEYFDDSLQLLDEINRSPVAAYLAANAGRTISAAELRRVFDRAFGPGAGDRVSVKCSRDGARQLLSELWINLSGEIRPDTRLADLLRDAPKAPRGCNRVTLDLPGLQ</sequence>
<dbReference type="InterPro" id="IPR036430">
    <property type="entry name" value="RNase_T2-like_sf"/>
</dbReference>
<feature type="compositionally biased region" description="Low complexity" evidence="3">
    <location>
        <begin position="106"/>
        <end position="130"/>
    </location>
</feature>
<accession>A0ABW4JYW8</accession>
<dbReference type="PROSITE" id="PS00531">
    <property type="entry name" value="RNASE_T2_2"/>
    <property type="match status" value="1"/>
</dbReference>
<evidence type="ECO:0000256" key="3">
    <source>
        <dbReference type="SAM" id="MobiDB-lite"/>
    </source>
</evidence>
<dbReference type="InterPro" id="IPR033130">
    <property type="entry name" value="RNase_T2_His_AS_2"/>
</dbReference>
<name>A0ABW4JYW8_9HYPH</name>
<gene>
    <name evidence="4" type="ORF">ACFSC7_12460</name>
</gene>
<dbReference type="Pfam" id="PF00445">
    <property type="entry name" value="Ribonuclease_T2"/>
    <property type="match status" value="1"/>
</dbReference>
<evidence type="ECO:0000256" key="1">
    <source>
        <dbReference type="ARBA" id="ARBA00007469"/>
    </source>
</evidence>
<feature type="region of interest" description="Disordered" evidence="3">
    <location>
        <begin position="106"/>
        <end position="132"/>
    </location>
</feature>
<comment type="similarity">
    <text evidence="1 2">Belongs to the RNase T2 family.</text>
</comment>
<dbReference type="SUPFAM" id="SSF55895">
    <property type="entry name" value="Ribonuclease Rh-like"/>
    <property type="match status" value="1"/>
</dbReference>
<dbReference type="PANTHER" id="PTHR11240">
    <property type="entry name" value="RIBONUCLEASE T2"/>
    <property type="match status" value="1"/>
</dbReference>
<evidence type="ECO:0000256" key="2">
    <source>
        <dbReference type="RuleBase" id="RU004328"/>
    </source>
</evidence>
<protein>
    <submittedName>
        <fullName evidence="4">Ribonuclease T</fullName>
    </submittedName>
</protein>
<evidence type="ECO:0000313" key="5">
    <source>
        <dbReference type="Proteomes" id="UP001597327"/>
    </source>
</evidence>
<keyword evidence="5" id="KW-1185">Reference proteome</keyword>